<dbReference type="KEGG" id="dci:103510569"/>
<dbReference type="InterPro" id="IPR051217">
    <property type="entry name" value="Insect_Cuticle_Struc_Prot"/>
</dbReference>
<feature type="compositionally biased region" description="Gly residues" evidence="3">
    <location>
        <begin position="42"/>
        <end position="51"/>
    </location>
</feature>
<dbReference type="Proteomes" id="UP000079169">
    <property type="component" value="Unplaced"/>
</dbReference>
<organism evidence="5 7">
    <name type="scientific">Diaphorina citri</name>
    <name type="common">Asian citrus psyllid</name>
    <dbReference type="NCBI Taxonomy" id="121845"/>
    <lineage>
        <taxon>Eukaryota</taxon>
        <taxon>Metazoa</taxon>
        <taxon>Ecdysozoa</taxon>
        <taxon>Arthropoda</taxon>
        <taxon>Hexapoda</taxon>
        <taxon>Insecta</taxon>
        <taxon>Pterygota</taxon>
        <taxon>Neoptera</taxon>
        <taxon>Paraneoptera</taxon>
        <taxon>Hemiptera</taxon>
        <taxon>Sternorrhyncha</taxon>
        <taxon>Psylloidea</taxon>
        <taxon>Psyllidae</taxon>
        <taxon>Diaphorininae</taxon>
        <taxon>Diaphorina</taxon>
    </lineage>
</organism>
<feature type="compositionally biased region" description="Gly residues" evidence="3">
    <location>
        <begin position="187"/>
        <end position="207"/>
    </location>
</feature>
<dbReference type="PROSITE" id="PS51155">
    <property type="entry name" value="CHIT_BIND_RR_2"/>
    <property type="match status" value="1"/>
</dbReference>
<feature type="compositionally biased region" description="Pro residues" evidence="3">
    <location>
        <begin position="158"/>
        <end position="173"/>
    </location>
</feature>
<evidence type="ECO:0000256" key="3">
    <source>
        <dbReference type="SAM" id="MobiDB-lite"/>
    </source>
</evidence>
<dbReference type="GeneID" id="103510569"/>
<feature type="chain" id="PRO_5010479130" evidence="4">
    <location>
        <begin position="25"/>
        <end position="207"/>
    </location>
</feature>
<evidence type="ECO:0000313" key="6">
    <source>
        <dbReference type="RefSeq" id="XP_008473466.1"/>
    </source>
</evidence>
<dbReference type="GO" id="GO:0042302">
    <property type="term" value="F:structural constituent of cuticle"/>
    <property type="evidence" value="ECO:0007669"/>
    <property type="project" value="UniProtKB-UniRule"/>
</dbReference>
<feature type="compositionally biased region" description="Gly residues" evidence="3">
    <location>
        <begin position="139"/>
        <end position="157"/>
    </location>
</feature>
<evidence type="ECO:0000313" key="7">
    <source>
        <dbReference type="RefSeq" id="XP_008473467.1"/>
    </source>
</evidence>
<dbReference type="PANTHER" id="PTHR12236">
    <property type="entry name" value="STRUCTURAL CONTITUENT OF CUTICLE"/>
    <property type="match status" value="1"/>
</dbReference>
<dbReference type="PRINTS" id="PR00947">
    <property type="entry name" value="CUTICLE"/>
</dbReference>
<dbReference type="PANTHER" id="PTHR12236:SF79">
    <property type="entry name" value="CUTICULAR PROTEIN 50CB-RELATED"/>
    <property type="match status" value="1"/>
</dbReference>
<dbReference type="STRING" id="121845.A0A1S3D3B7"/>
<dbReference type="GO" id="GO:0005615">
    <property type="term" value="C:extracellular space"/>
    <property type="evidence" value="ECO:0007669"/>
    <property type="project" value="TreeGrafter"/>
</dbReference>
<keyword evidence="1 2" id="KW-0193">Cuticle</keyword>
<keyword evidence="5" id="KW-1185">Reference proteome</keyword>
<feature type="signal peptide" evidence="4">
    <location>
        <begin position="1"/>
        <end position="24"/>
    </location>
</feature>
<reference evidence="6 7" key="1">
    <citation type="submission" date="2025-04" db="UniProtKB">
        <authorList>
            <consortium name="RefSeq"/>
        </authorList>
    </citation>
    <scope>IDENTIFICATION</scope>
</reference>
<gene>
    <name evidence="6 7" type="primary">LOC103510569</name>
</gene>
<sequence length="207" mass="20164">MSSIHLQLLCGFAVLSILSSTVSSQYGSGKPPSPTYGAPGVPQGGSGGYGGAPPPGGQEGSEPEPFNFNYQVKDAVTGSDFGHKADSDGKTVQGSYNVALPDGRKQIVTYTADEGGYKADVKYEGEAIPGPSGPAPGQPGRGGAPGGGARPGAGGGYPAPPSGGFTPPPPPGQQPGGSKGNFPAGYPSGGGGGPVKGSGGFGGYRRK</sequence>
<name>A0A1S3D3B7_DIACI</name>
<dbReference type="PROSITE" id="PS00233">
    <property type="entry name" value="CHIT_BIND_RR_1"/>
    <property type="match status" value="1"/>
</dbReference>
<evidence type="ECO:0000256" key="1">
    <source>
        <dbReference type="ARBA" id="ARBA00022460"/>
    </source>
</evidence>
<dbReference type="Pfam" id="PF00379">
    <property type="entry name" value="Chitin_bind_4"/>
    <property type="match status" value="1"/>
</dbReference>
<keyword evidence="4" id="KW-0732">Signal</keyword>
<dbReference type="InterPro" id="IPR031311">
    <property type="entry name" value="CHIT_BIND_RR_consensus"/>
</dbReference>
<feature type="region of interest" description="Disordered" evidence="3">
    <location>
        <begin position="23"/>
        <end position="104"/>
    </location>
</feature>
<dbReference type="GO" id="GO:0031012">
    <property type="term" value="C:extracellular matrix"/>
    <property type="evidence" value="ECO:0007669"/>
    <property type="project" value="TreeGrafter"/>
</dbReference>
<feature type="region of interest" description="Disordered" evidence="3">
    <location>
        <begin position="121"/>
        <end position="207"/>
    </location>
</feature>
<proteinExistence type="predicted"/>
<evidence type="ECO:0000313" key="5">
    <source>
        <dbReference type="Proteomes" id="UP000079169"/>
    </source>
</evidence>
<dbReference type="RefSeq" id="XP_008473467.1">
    <property type="nucleotide sequence ID" value="XM_008475245.3"/>
</dbReference>
<dbReference type="RefSeq" id="XP_008473466.1">
    <property type="nucleotide sequence ID" value="XM_008475244.3"/>
</dbReference>
<evidence type="ECO:0000256" key="4">
    <source>
        <dbReference type="SAM" id="SignalP"/>
    </source>
</evidence>
<accession>A0A1S3D3B7</accession>
<evidence type="ECO:0000256" key="2">
    <source>
        <dbReference type="PROSITE-ProRule" id="PRU00497"/>
    </source>
</evidence>
<dbReference type="PaxDb" id="121845-A0A1S3D3B7"/>
<dbReference type="AlphaFoldDB" id="A0A1S3D3B7"/>
<protein>
    <submittedName>
        <fullName evidence="7">Pro-resilin-like isoform X1</fullName>
    </submittedName>
    <submittedName>
        <fullName evidence="6">Pro-resilin-like isoform X2</fullName>
    </submittedName>
</protein>
<dbReference type="InterPro" id="IPR000618">
    <property type="entry name" value="Insect_cuticle"/>
</dbReference>